<comment type="similarity">
    <text evidence="6">Belongs to the ABC-4 integral membrane protein family.</text>
</comment>
<dbReference type="InterPro" id="IPR003838">
    <property type="entry name" value="ABC3_permease_C"/>
</dbReference>
<evidence type="ECO:0000259" key="9">
    <source>
        <dbReference type="Pfam" id="PF12704"/>
    </source>
</evidence>
<keyword evidence="11" id="KW-1185">Reference proteome</keyword>
<evidence type="ECO:0000313" key="11">
    <source>
        <dbReference type="Proteomes" id="UP000734823"/>
    </source>
</evidence>
<organism evidence="10 11">
    <name type="scientific">Actinokineospora xionganensis</name>
    <dbReference type="NCBI Taxonomy" id="2684470"/>
    <lineage>
        <taxon>Bacteria</taxon>
        <taxon>Bacillati</taxon>
        <taxon>Actinomycetota</taxon>
        <taxon>Actinomycetes</taxon>
        <taxon>Pseudonocardiales</taxon>
        <taxon>Pseudonocardiaceae</taxon>
        <taxon>Actinokineospora</taxon>
    </lineage>
</organism>
<feature type="transmembrane region" description="Helical" evidence="7">
    <location>
        <begin position="310"/>
        <end position="335"/>
    </location>
</feature>
<protein>
    <submittedName>
        <fullName evidence="10">ABC transporter permease</fullName>
    </submittedName>
</protein>
<evidence type="ECO:0000256" key="5">
    <source>
        <dbReference type="ARBA" id="ARBA00023136"/>
    </source>
</evidence>
<evidence type="ECO:0000259" key="8">
    <source>
        <dbReference type="Pfam" id="PF02687"/>
    </source>
</evidence>
<evidence type="ECO:0000256" key="7">
    <source>
        <dbReference type="SAM" id="Phobius"/>
    </source>
</evidence>
<feature type="transmembrane region" description="Helical" evidence="7">
    <location>
        <begin position="376"/>
        <end position="396"/>
    </location>
</feature>
<dbReference type="EMBL" id="JABVED010000001">
    <property type="protein sequence ID" value="MBC6445949.1"/>
    <property type="molecule type" value="Genomic_DNA"/>
</dbReference>
<dbReference type="Pfam" id="PF02687">
    <property type="entry name" value="FtsX"/>
    <property type="match status" value="1"/>
</dbReference>
<accession>A0ABR7KZT9</accession>
<dbReference type="PANTHER" id="PTHR30572">
    <property type="entry name" value="MEMBRANE COMPONENT OF TRANSPORTER-RELATED"/>
    <property type="match status" value="1"/>
</dbReference>
<reference evidence="10 11" key="1">
    <citation type="submission" date="2020-06" db="EMBL/GenBank/DDBJ databases">
        <title>Actinokineospora xiongansis sp. nov., isolated from soil of Baiyangdian.</title>
        <authorList>
            <person name="Zhang X."/>
        </authorList>
    </citation>
    <scope>NUCLEOTIDE SEQUENCE [LARGE SCALE GENOMIC DNA]</scope>
    <source>
        <strain evidence="10 11">HBU206404</strain>
    </source>
</reference>
<evidence type="ECO:0000313" key="10">
    <source>
        <dbReference type="EMBL" id="MBC6445949.1"/>
    </source>
</evidence>
<dbReference type="Pfam" id="PF12704">
    <property type="entry name" value="MacB_PCD"/>
    <property type="match status" value="1"/>
</dbReference>
<name>A0ABR7KZT9_9PSEU</name>
<keyword evidence="4 7" id="KW-1133">Transmembrane helix</keyword>
<evidence type="ECO:0000256" key="2">
    <source>
        <dbReference type="ARBA" id="ARBA00022475"/>
    </source>
</evidence>
<evidence type="ECO:0000256" key="4">
    <source>
        <dbReference type="ARBA" id="ARBA00022989"/>
    </source>
</evidence>
<keyword evidence="5 7" id="KW-0472">Membrane</keyword>
<evidence type="ECO:0000256" key="6">
    <source>
        <dbReference type="ARBA" id="ARBA00038076"/>
    </source>
</evidence>
<comment type="caution">
    <text evidence="10">The sequence shown here is derived from an EMBL/GenBank/DDBJ whole genome shotgun (WGS) entry which is preliminary data.</text>
</comment>
<dbReference type="PANTHER" id="PTHR30572:SF4">
    <property type="entry name" value="ABC TRANSPORTER PERMEASE YTRF"/>
    <property type="match status" value="1"/>
</dbReference>
<feature type="domain" description="MacB-like periplasmic core" evidence="9">
    <location>
        <begin position="17"/>
        <end position="232"/>
    </location>
</feature>
<sequence length="413" mass="42303">MNSYVWAQLRSRRRRSVAVVAGVAFGAALYVAISILGAGFQTASRAPLESVGADLVLTRPGAAAENSSVRGIRTPDGLATFADDDLKTVEGVDRVDGASGAVQLWEFGARETVTIVGVDGAERAVGPGKLLRDDMTEGRAFSAGERGIAVADLHYARFYDLQVGSTATIGGRKFEIVGILEVANGSQAASANMFIPIDDAREIAGMAPGTVNQIHVKLSDASQTDAVVAALNGKLGQVSAITEDSMVQVFGAVGRISAKFSAIAAAIAVLGGVMLSWLALQGMVNERSREIGLLKAVGWRRRDVVRVISLEALVLSVVGAVVGIALGTAVAGLLADIPLPATQPLPMQGAGHSGMPTDDAGATASDVPTLPVRIDALTLLAASAASIIAGTVAGWATAHRAAKIKAAHNLTAL</sequence>
<gene>
    <name evidence="10" type="ORF">GPZ80_02030</name>
</gene>
<keyword evidence="3 7" id="KW-0812">Transmembrane</keyword>
<dbReference type="RefSeq" id="WP_187218004.1">
    <property type="nucleotide sequence ID" value="NZ_JABVED010000001.1"/>
</dbReference>
<feature type="transmembrane region" description="Helical" evidence="7">
    <location>
        <begin position="17"/>
        <end position="40"/>
    </location>
</feature>
<keyword evidence="2" id="KW-1003">Cell membrane</keyword>
<comment type="subcellular location">
    <subcellularLocation>
        <location evidence="1">Cell membrane</location>
        <topology evidence="1">Multi-pass membrane protein</topology>
    </subcellularLocation>
</comment>
<dbReference type="InterPro" id="IPR025857">
    <property type="entry name" value="MacB_PCD"/>
</dbReference>
<feature type="domain" description="ABC3 transporter permease C-terminal" evidence="8">
    <location>
        <begin position="263"/>
        <end position="405"/>
    </location>
</feature>
<evidence type="ECO:0000256" key="1">
    <source>
        <dbReference type="ARBA" id="ARBA00004651"/>
    </source>
</evidence>
<dbReference type="Proteomes" id="UP000734823">
    <property type="component" value="Unassembled WGS sequence"/>
</dbReference>
<evidence type="ECO:0000256" key="3">
    <source>
        <dbReference type="ARBA" id="ARBA00022692"/>
    </source>
</evidence>
<dbReference type="InterPro" id="IPR050250">
    <property type="entry name" value="Macrolide_Exporter_MacB"/>
</dbReference>
<feature type="transmembrane region" description="Helical" evidence="7">
    <location>
        <begin position="260"/>
        <end position="280"/>
    </location>
</feature>
<proteinExistence type="inferred from homology"/>